<accession>A0A3S8ZZE2</accession>
<dbReference type="PANTHER" id="PTHR43155">
    <property type="entry name" value="CYCLIC DI-GMP PHOSPHODIESTERASE PA4108-RELATED"/>
    <property type="match status" value="1"/>
</dbReference>
<dbReference type="InterPro" id="IPR037522">
    <property type="entry name" value="HD_GYP_dom"/>
</dbReference>
<evidence type="ECO:0000313" key="4">
    <source>
        <dbReference type="Proteomes" id="UP000272528"/>
    </source>
</evidence>
<gene>
    <name evidence="3" type="ORF">EJC50_03715</name>
</gene>
<dbReference type="SMART" id="SM00471">
    <property type="entry name" value="HDc"/>
    <property type="match status" value="1"/>
</dbReference>
<dbReference type="KEGG" id="palb:EJC50_03715"/>
<dbReference type="InterPro" id="IPR003607">
    <property type="entry name" value="HD/PDEase_dom"/>
</dbReference>
<dbReference type="PROSITE" id="PS51832">
    <property type="entry name" value="HD_GYP"/>
    <property type="match status" value="1"/>
</dbReference>
<dbReference type="CDD" id="cd00077">
    <property type="entry name" value="HDc"/>
    <property type="match status" value="1"/>
</dbReference>
<evidence type="ECO:0000259" key="2">
    <source>
        <dbReference type="PROSITE" id="PS51832"/>
    </source>
</evidence>
<dbReference type="Gene3D" id="1.10.3210.10">
    <property type="entry name" value="Hypothetical protein af1432"/>
    <property type="match status" value="1"/>
</dbReference>
<dbReference type="Pfam" id="PF13487">
    <property type="entry name" value="HD_5"/>
    <property type="match status" value="1"/>
</dbReference>
<feature type="domain" description="HD-GYP" evidence="2">
    <location>
        <begin position="123"/>
        <end position="319"/>
    </location>
</feature>
<protein>
    <submittedName>
        <fullName evidence="3">HD-GYP domain-containing protein</fullName>
    </submittedName>
</protein>
<reference evidence="4" key="1">
    <citation type="submission" date="2018-12" db="EMBL/GenBank/DDBJ databases">
        <title>Genome sequence of Peanibacillus sp.</title>
        <authorList>
            <person name="Subramani G."/>
            <person name="Srinivasan S."/>
            <person name="Kim M.K."/>
        </authorList>
    </citation>
    <scope>NUCLEOTIDE SEQUENCE [LARGE SCALE GENOMIC DNA]</scope>
    <source>
        <strain evidence="4">18JY67-1</strain>
    </source>
</reference>
<sequence>MATVAVSQVKLGDKIAQDVLTPLGGVLFNKGKIIMQREQEILHAFMVTYVTIESPNDKKDAEEAAAADKAQETSRDGASSTKSALLEQYDITVSLFKKVFKQMSSGGVAFPILEIRNQLEALLQYSHEYKMLTFAPQNVPTEDYLYHKSVMSALSCFMMAQWNGLPKKDWVQSALAGLLHDIGNAKVDSNILNKPTKLTTAEVDEMKRHTVLGYQLLKNVTAINEGVKLAALQHHERYDGSGYPLGIGSEKIHPYAKFVAISDIFNAMTMKRAYRSASSPYLVLEQLQQDSFGKLDAAYVRTFIERATQFHNGTIVRLNDDRVGEIVFSDRNHPTRPWVSIGGTIVNLANERQYYIEEVLSKSNAH</sequence>
<dbReference type="RefSeq" id="WP_126012528.1">
    <property type="nucleotide sequence ID" value="NZ_CP034437.1"/>
</dbReference>
<evidence type="ECO:0000313" key="3">
    <source>
        <dbReference type="EMBL" id="AZN38879.1"/>
    </source>
</evidence>
<dbReference type="AlphaFoldDB" id="A0A3S8ZZE2"/>
<proteinExistence type="predicted"/>
<dbReference type="SUPFAM" id="SSF109604">
    <property type="entry name" value="HD-domain/PDEase-like"/>
    <property type="match status" value="1"/>
</dbReference>
<dbReference type="OrthoDB" id="9759601at2"/>
<dbReference type="EMBL" id="CP034437">
    <property type="protein sequence ID" value="AZN38879.1"/>
    <property type="molecule type" value="Genomic_DNA"/>
</dbReference>
<keyword evidence="4" id="KW-1185">Reference proteome</keyword>
<name>A0A3S8ZZE2_9BACL</name>
<dbReference type="Proteomes" id="UP000272528">
    <property type="component" value="Chromosome"/>
</dbReference>
<dbReference type="PANTHER" id="PTHR43155:SF2">
    <property type="entry name" value="CYCLIC DI-GMP PHOSPHODIESTERASE PA4108"/>
    <property type="match status" value="1"/>
</dbReference>
<evidence type="ECO:0000256" key="1">
    <source>
        <dbReference type="SAM" id="MobiDB-lite"/>
    </source>
</evidence>
<feature type="region of interest" description="Disordered" evidence="1">
    <location>
        <begin position="60"/>
        <end position="79"/>
    </location>
</feature>
<organism evidence="3 4">
    <name type="scientific">Paenibacillus albus</name>
    <dbReference type="NCBI Taxonomy" id="2495582"/>
    <lineage>
        <taxon>Bacteria</taxon>
        <taxon>Bacillati</taxon>
        <taxon>Bacillota</taxon>
        <taxon>Bacilli</taxon>
        <taxon>Bacillales</taxon>
        <taxon>Paenibacillaceae</taxon>
        <taxon>Paenibacillus</taxon>
    </lineage>
</organism>